<dbReference type="GO" id="GO:0009927">
    <property type="term" value="F:histidine phosphotransfer kinase activity"/>
    <property type="evidence" value="ECO:0007669"/>
    <property type="project" value="TreeGrafter"/>
</dbReference>
<dbReference type="Pfam" id="PF00497">
    <property type="entry name" value="SBP_bac_3"/>
    <property type="match status" value="1"/>
</dbReference>
<dbReference type="SMART" id="SM00448">
    <property type="entry name" value="REC"/>
    <property type="match status" value="1"/>
</dbReference>
<dbReference type="Gene3D" id="3.40.50.2300">
    <property type="match status" value="1"/>
</dbReference>
<dbReference type="SUPFAM" id="SSF55874">
    <property type="entry name" value="ATPase domain of HSP90 chaperone/DNA topoisomerase II/histidine kinase"/>
    <property type="match status" value="1"/>
</dbReference>
<evidence type="ECO:0000256" key="7">
    <source>
        <dbReference type="PROSITE-ProRule" id="PRU00169"/>
    </source>
</evidence>
<keyword evidence="6" id="KW-0902">Two-component regulatory system</keyword>
<gene>
    <name evidence="12" type="ORF">SAMN02745191_1633</name>
</gene>
<evidence type="ECO:0000256" key="8">
    <source>
        <dbReference type="SAM" id="Phobius"/>
    </source>
</evidence>
<keyword evidence="3 7" id="KW-0597">Phosphoprotein</keyword>
<dbReference type="Pfam" id="PF00072">
    <property type="entry name" value="Response_reg"/>
    <property type="match status" value="1"/>
</dbReference>
<dbReference type="PROSITE" id="PS50109">
    <property type="entry name" value="HIS_KIN"/>
    <property type="match status" value="1"/>
</dbReference>
<dbReference type="PROSITE" id="PS50110">
    <property type="entry name" value="RESPONSE_REGULATORY"/>
    <property type="match status" value="1"/>
</dbReference>
<dbReference type="Gene3D" id="3.30.565.10">
    <property type="entry name" value="Histidine kinase-like ATPase, C-terminal domain"/>
    <property type="match status" value="1"/>
</dbReference>
<keyword evidence="4" id="KW-0808">Transferase</keyword>
<dbReference type="SUPFAM" id="SSF47384">
    <property type="entry name" value="Homodimeric domain of signal transducing histidine kinase"/>
    <property type="match status" value="1"/>
</dbReference>
<dbReference type="RefSeq" id="WP_078712026.1">
    <property type="nucleotide sequence ID" value="NZ_FUWY01000004.1"/>
</dbReference>
<keyword evidence="9" id="KW-0732">Signal</keyword>
<comment type="catalytic activity">
    <reaction evidence="1">
        <text>ATP + protein L-histidine = ADP + protein N-phospho-L-histidine.</text>
        <dbReference type="EC" id="2.7.13.3"/>
    </reaction>
</comment>
<dbReference type="InterPro" id="IPR005467">
    <property type="entry name" value="His_kinase_dom"/>
</dbReference>
<evidence type="ECO:0000256" key="6">
    <source>
        <dbReference type="ARBA" id="ARBA00023012"/>
    </source>
</evidence>
<dbReference type="CDD" id="cd00082">
    <property type="entry name" value="HisKA"/>
    <property type="match status" value="1"/>
</dbReference>
<feature type="transmembrane region" description="Helical" evidence="8">
    <location>
        <begin position="500"/>
        <end position="522"/>
    </location>
</feature>
<evidence type="ECO:0000256" key="9">
    <source>
        <dbReference type="SAM" id="SignalP"/>
    </source>
</evidence>
<keyword evidence="13" id="KW-1185">Reference proteome</keyword>
<evidence type="ECO:0000256" key="4">
    <source>
        <dbReference type="ARBA" id="ARBA00022679"/>
    </source>
</evidence>
<dbReference type="Gene3D" id="1.10.287.130">
    <property type="match status" value="1"/>
</dbReference>
<evidence type="ECO:0000259" key="11">
    <source>
        <dbReference type="PROSITE" id="PS50110"/>
    </source>
</evidence>
<evidence type="ECO:0000313" key="13">
    <source>
        <dbReference type="Proteomes" id="UP000243297"/>
    </source>
</evidence>
<dbReference type="InterPro" id="IPR004358">
    <property type="entry name" value="Sig_transdc_His_kin-like_C"/>
</dbReference>
<dbReference type="Proteomes" id="UP000243297">
    <property type="component" value="Unassembled WGS sequence"/>
</dbReference>
<feature type="domain" description="Response regulatory" evidence="11">
    <location>
        <begin position="796"/>
        <end position="917"/>
    </location>
</feature>
<keyword evidence="8" id="KW-0472">Membrane</keyword>
<feature type="signal peptide" evidence="9">
    <location>
        <begin position="1"/>
        <end position="26"/>
    </location>
</feature>
<dbReference type="InterPro" id="IPR011006">
    <property type="entry name" value="CheY-like_superfamily"/>
</dbReference>
<organism evidence="12 13">
    <name type="scientific">Anaerorhabdus furcosa</name>
    <dbReference type="NCBI Taxonomy" id="118967"/>
    <lineage>
        <taxon>Bacteria</taxon>
        <taxon>Bacillati</taxon>
        <taxon>Bacillota</taxon>
        <taxon>Erysipelotrichia</taxon>
        <taxon>Erysipelotrichales</taxon>
        <taxon>Erysipelotrichaceae</taxon>
        <taxon>Anaerorhabdus</taxon>
    </lineage>
</organism>
<accession>A0A1T4NHR4</accession>
<feature type="domain" description="Histidine kinase" evidence="10">
    <location>
        <begin position="551"/>
        <end position="773"/>
    </location>
</feature>
<dbReference type="SUPFAM" id="SSF52172">
    <property type="entry name" value="CheY-like"/>
    <property type="match status" value="1"/>
</dbReference>
<dbReference type="SMART" id="SM00388">
    <property type="entry name" value="HisKA"/>
    <property type="match status" value="1"/>
</dbReference>
<evidence type="ECO:0000256" key="1">
    <source>
        <dbReference type="ARBA" id="ARBA00000085"/>
    </source>
</evidence>
<dbReference type="AlphaFoldDB" id="A0A1T4NHR4"/>
<dbReference type="Pfam" id="PF02518">
    <property type="entry name" value="HATPase_c"/>
    <property type="match status" value="1"/>
</dbReference>
<evidence type="ECO:0000313" key="12">
    <source>
        <dbReference type="EMBL" id="SJZ78597.1"/>
    </source>
</evidence>
<evidence type="ECO:0000256" key="5">
    <source>
        <dbReference type="ARBA" id="ARBA00022777"/>
    </source>
</evidence>
<dbReference type="STRING" id="118967.SAMN02745191_1633"/>
<keyword evidence="8" id="KW-0812">Transmembrane</keyword>
<dbReference type="Gene3D" id="3.40.190.10">
    <property type="entry name" value="Periplasmic binding protein-like II"/>
    <property type="match status" value="4"/>
</dbReference>
<dbReference type="PRINTS" id="PR00344">
    <property type="entry name" value="BCTRLSENSOR"/>
</dbReference>
<dbReference type="InterPro" id="IPR036890">
    <property type="entry name" value="HATPase_C_sf"/>
</dbReference>
<dbReference type="InterPro" id="IPR003594">
    <property type="entry name" value="HATPase_dom"/>
</dbReference>
<protein>
    <recommendedName>
        <fullName evidence="2">histidine kinase</fullName>
        <ecNumber evidence="2">2.7.13.3</ecNumber>
    </recommendedName>
</protein>
<dbReference type="GO" id="GO:0005886">
    <property type="term" value="C:plasma membrane"/>
    <property type="evidence" value="ECO:0007669"/>
    <property type="project" value="TreeGrafter"/>
</dbReference>
<name>A0A1T4NHR4_9FIRM</name>
<reference evidence="13" key="1">
    <citation type="submission" date="2017-02" db="EMBL/GenBank/DDBJ databases">
        <authorList>
            <person name="Varghese N."/>
            <person name="Submissions S."/>
        </authorList>
    </citation>
    <scope>NUCLEOTIDE SEQUENCE [LARGE SCALE GENOMIC DNA]</scope>
    <source>
        <strain evidence="13">ATCC 25662</strain>
    </source>
</reference>
<dbReference type="Pfam" id="PF00512">
    <property type="entry name" value="HisKA"/>
    <property type="match status" value="1"/>
</dbReference>
<dbReference type="InterPro" id="IPR001789">
    <property type="entry name" value="Sig_transdc_resp-reg_receiver"/>
</dbReference>
<evidence type="ECO:0000256" key="3">
    <source>
        <dbReference type="ARBA" id="ARBA00022553"/>
    </source>
</evidence>
<dbReference type="CDD" id="cd17546">
    <property type="entry name" value="REC_hyHK_CKI1_RcsC-like"/>
    <property type="match status" value="1"/>
</dbReference>
<dbReference type="EC" id="2.7.13.3" evidence="2"/>
<sequence length="928" mass="107252">MFKKLIKGVFCLFSVICLITPFFVYANANEKNEAIIIACVESVDELYQNTNGIVSGYIPEMIDILDEYLVSDVEFVYMTWADAMEALNQHQIDFIFTGSNVEEREGIYEFTKFQTGLEKMYLYTLPEKAIYYGDYEEINHKKIGILSFTAYDTFFEMYTERLDLETEVIYYDQIEDLEQALDNNEIDFIASSNIFDHKDYRVVLNYGSSPYYAMTYKDNPKLDEMDFALRQAYSEKKQDLDELYIKYFENEKIYNPLFTKEDSLYIQEKKSITIGLYDNNSPLSEWVDNNPHGILVDILNKVSRVSGLEINYVKADKKLLPEENINQHQLDLLVSLDTSYRDEHLMGSLPIFTSDYVVVSKATIENFPLHVKDIAIYFDENEILDLFSSDFPKATSTMYETPYECLSAVMREDVDMALINSYVYNFEFKNPYFNDLEVKTYYTKNIATNLVGLKDDKSQLITVVNKAIDSVTEEDVKLFILAHSNHVNRNITLYDYFYPYRLPLIIIGVLSVLCLVLVYFVSRVKRKEANQKIEIRSVELANKTKSNFLSQMSHEIRTPMNAIVNLSDLAITEIKNPEKMEERLEDINRSSKYLVALVNDILDMSKIESNMMSLHPTPTSLVNVYRTCEKILNTQLMEKEIQLHFFTNLSSSVYLLVDSLRFQQIIMNILTNAIKFSYPKGNINVSLKKIEENQNRMKIELKIKDEGIGMSEEFLPSLFNPFCQEKSNQSDITGTGLGMSIVKSLVDLNQGTIEVESAKTKGTTFTMIFDFDVVDKEHANQEAIESTNYHFSDKKKVLLVEDNELNIKVAKAILEKGNYEVDCATNGLEGVQMFAKSEVFTYDAIIIDIKMPVMDGIEATREIRSIVRQDATILPIIAISADIFDDERRHDLDEMMSGYLNKPIEVERLYETLYQLITKYDKTKMGLK</sequence>
<evidence type="ECO:0000259" key="10">
    <source>
        <dbReference type="PROSITE" id="PS50109"/>
    </source>
</evidence>
<keyword evidence="5" id="KW-0418">Kinase</keyword>
<dbReference type="PANTHER" id="PTHR43047:SF66">
    <property type="entry name" value="HISKA"/>
    <property type="match status" value="1"/>
</dbReference>
<dbReference type="InterPro" id="IPR003661">
    <property type="entry name" value="HisK_dim/P_dom"/>
</dbReference>
<dbReference type="InterPro" id="IPR036097">
    <property type="entry name" value="HisK_dim/P_sf"/>
</dbReference>
<feature type="modified residue" description="4-aspartylphosphate" evidence="7">
    <location>
        <position position="848"/>
    </location>
</feature>
<feature type="chain" id="PRO_5013273072" description="histidine kinase" evidence="9">
    <location>
        <begin position="27"/>
        <end position="928"/>
    </location>
</feature>
<proteinExistence type="predicted"/>
<dbReference type="InterPro" id="IPR001638">
    <property type="entry name" value="Solute-binding_3/MltF_N"/>
</dbReference>
<dbReference type="SUPFAM" id="SSF53850">
    <property type="entry name" value="Periplasmic binding protein-like II"/>
    <property type="match status" value="2"/>
</dbReference>
<dbReference type="SMART" id="SM00387">
    <property type="entry name" value="HATPase_c"/>
    <property type="match status" value="1"/>
</dbReference>
<dbReference type="OrthoDB" id="9796457at2"/>
<keyword evidence="8" id="KW-1133">Transmembrane helix</keyword>
<dbReference type="PANTHER" id="PTHR43047">
    <property type="entry name" value="TWO-COMPONENT HISTIDINE PROTEIN KINASE"/>
    <property type="match status" value="1"/>
</dbReference>
<evidence type="ECO:0000256" key="2">
    <source>
        <dbReference type="ARBA" id="ARBA00012438"/>
    </source>
</evidence>
<dbReference type="GO" id="GO:0000155">
    <property type="term" value="F:phosphorelay sensor kinase activity"/>
    <property type="evidence" value="ECO:0007669"/>
    <property type="project" value="InterPro"/>
</dbReference>
<dbReference type="EMBL" id="FUWY01000004">
    <property type="protein sequence ID" value="SJZ78597.1"/>
    <property type="molecule type" value="Genomic_DNA"/>
</dbReference>